<dbReference type="KEGG" id="pbp:STSP1_00708"/>
<dbReference type="STRING" id="1941349.STSP1_00708"/>
<protein>
    <recommendedName>
        <fullName evidence="3">LamG-like jellyroll fold domain-containing protein</fullName>
    </recommendedName>
</protein>
<dbReference type="Gene3D" id="2.60.40.10">
    <property type="entry name" value="Immunoglobulins"/>
    <property type="match status" value="1"/>
</dbReference>
<evidence type="ECO:0008006" key="3">
    <source>
        <dbReference type="Google" id="ProtNLM"/>
    </source>
</evidence>
<reference evidence="2" key="1">
    <citation type="submission" date="2017-04" db="EMBL/GenBank/DDBJ databases">
        <title>Comparative genomics and description of representatives of a novel lineage of planctomycetes thriving in anoxic sediments.</title>
        <authorList>
            <person name="Spring S."/>
            <person name="Bunk B."/>
            <person name="Sproer C."/>
        </authorList>
    </citation>
    <scope>NUCLEOTIDE SEQUENCE [LARGE SCALE GENOMIC DNA]</scope>
    <source>
        <strain evidence="2">ST-PulAB-D4</strain>
    </source>
</reference>
<evidence type="ECO:0000313" key="2">
    <source>
        <dbReference type="Proteomes" id="UP000193334"/>
    </source>
</evidence>
<proteinExistence type="predicted"/>
<organism evidence="1 2">
    <name type="scientific">Sedimentisphaera salicampi</name>
    <dbReference type="NCBI Taxonomy" id="1941349"/>
    <lineage>
        <taxon>Bacteria</taxon>
        <taxon>Pseudomonadati</taxon>
        <taxon>Planctomycetota</taxon>
        <taxon>Phycisphaerae</taxon>
        <taxon>Sedimentisphaerales</taxon>
        <taxon>Sedimentisphaeraceae</taxon>
        <taxon>Sedimentisphaera</taxon>
    </lineage>
</organism>
<dbReference type="InterPro" id="IPR013320">
    <property type="entry name" value="ConA-like_dom_sf"/>
</dbReference>
<dbReference type="AlphaFoldDB" id="A0A1W6LKN1"/>
<dbReference type="Proteomes" id="UP000193334">
    <property type="component" value="Chromosome"/>
</dbReference>
<gene>
    <name evidence="1" type="ORF">STSP1_00708</name>
</gene>
<name>A0A1W6LKN1_9BACT</name>
<dbReference type="SUPFAM" id="SSF49899">
    <property type="entry name" value="Concanavalin A-like lectins/glucanases"/>
    <property type="match status" value="1"/>
</dbReference>
<evidence type="ECO:0000313" key="1">
    <source>
        <dbReference type="EMBL" id="ARN56329.1"/>
    </source>
</evidence>
<dbReference type="RefSeq" id="WP_085755027.1">
    <property type="nucleotide sequence ID" value="NZ_CP021023.1"/>
</dbReference>
<keyword evidence="2" id="KW-1185">Reference proteome</keyword>
<dbReference type="Gene3D" id="2.60.120.200">
    <property type="match status" value="1"/>
</dbReference>
<sequence length="888" mass="97271">MIKIVYFLAVISFAVAPARSGEIVPWLDDSEALVDYTAPKDGSSGDVPALNPESEITFAAKFTPSRADLDEQTGPVVIIEVGGVLHGSGLYICGGELVYAVRTGGDAPVRELMDLDNINGAVSVVLGDLEAGQENKAYVSLNLQTGMVFSSVNGERQIKYLINAPQSTDLTGNRTSAFLGKDQLSIHMGGLNDNYTEPFLDMDNRQIFQGLQGTPVRGQIFDQAVSPPEPCSPSPENGSDARVSLSSFSWAGGMYANSYNVYLGTSLENVTQADSANHFGTLLHQPQISGPDLQGRFELGLTENQIYLDEQTTYYWKVEAINSGYAESPWESQVWAVNTDPLRDFPLTASGDLPFISLSWERPADLLVELYPDLRYDVLIASDSSFEQIVSSVSGINQTSWQPNTQGMFFGENYYCRVDCYSPSHPDLEGSSEVLELSYENPGIIEDFDQYSSDAQLLADWQDGTTNSTGSLIELGLPAYGKSLKLSYQNQNGTEKSAVGRSFNQPKDFTACGTQILEFYFRGEPENQPADFYVQLEDSGGVSKKAYLQEDLIYAAPSRVRIKLEEFSNEGVNISEVAYLEFGLENSPSQTASGVISIDSIALDIKRCLEGSSQPADINNDCLINLQDLQILAENWLAQSHWVFAAAEEPEGLEAYYPFDETSGAVAYDNSANSYHADVLKDAPDTAWNPSGVEAGCLELDGTFAVELPSGIFDAADQGFTISFWFLDQPDAWETRNSIDFLIAASSADFEKEAEYEFAVYPDFQAGWHHLCITNKTGGFTKIYKDGVLTAEGETSLTSEDYSNAGRSFIGSSPSGDGEFLKAKIDEFRIYSRSLSHEEVVFLYGGAMQLVMQPVSPVICPKDPLSDGVINIGDFNQIALFWQENFKH</sequence>
<dbReference type="InterPro" id="IPR013783">
    <property type="entry name" value="Ig-like_fold"/>
</dbReference>
<dbReference type="EMBL" id="CP021023">
    <property type="protein sequence ID" value="ARN56329.1"/>
    <property type="molecule type" value="Genomic_DNA"/>
</dbReference>
<dbReference type="Pfam" id="PF13385">
    <property type="entry name" value="Laminin_G_3"/>
    <property type="match status" value="1"/>
</dbReference>
<accession>A0A1W6LKN1</accession>